<reference evidence="3 4" key="1">
    <citation type="submission" date="2020-08" db="EMBL/GenBank/DDBJ databases">
        <title>Genome sequence of Diaphorobacter ruginosibacter DSM 27467T.</title>
        <authorList>
            <person name="Hyun D.-W."/>
            <person name="Bae J.-W."/>
        </authorList>
    </citation>
    <scope>NUCLEOTIDE SEQUENCE [LARGE SCALE GENOMIC DNA]</scope>
    <source>
        <strain evidence="3 4">DSM 27467</strain>
    </source>
</reference>
<dbReference type="PANTHER" id="PTHR42928">
    <property type="entry name" value="TRICARBOXYLATE-BINDING PROTEIN"/>
    <property type="match status" value="1"/>
</dbReference>
<accession>A0A7G9RSX3</accession>
<dbReference type="KEGG" id="drg:H9K76_07745"/>
<evidence type="ECO:0000313" key="4">
    <source>
        <dbReference type="Proteomes" id="UP000515811"/>
    </source>
</evidence>
<gene>
    <name evidence="3" type="ORF">H9K76_07745</name>
</gene>
<dbReference type="InterPro" id="IPR042100">
    <property type="entry name" value="Bug_dom1"/>
</dbReference>
<keyword evidence="4" id="KW-1185">Reference proteome</keyword>
<proteinExistence type="inferred from homology"/>
<dbReference type="Gene3D" id="3.40.190.10">
    <property type="entry name" value="Periplasmic binding protein-like II"/>
    <property type="match status" value="1"/>
</dbReference>
<sequence length="323" mass="33987">MRIAIRLAFPALAGLLALSAQAQSTYPNRPITLVVPFAAGGAFDVVARLTAKEVGKELNQSVVVDNKPGAGGVLGGKLVGLAKPDGYTILLSGVGPISIAPAVYRKMDYSPSKVLAPVIQLTSSPFVLATSTQFKGNSVQDFVGYLKASPNAYNYASTGNGTLVHLAGEYFKTRTGTEFVHVPFTGGAPATTSMLAGETLFSITNIPNVRSQIEAGKLKGLATTGLKRSAAFPQLPTVSEAGIAQFDLTGWIGIFVPAGTPAPVIARLQAAYDKAMRNPELKERLNQQGDEVATGSTSEFAEFLSKNERQWRDIAATAKITLD</sequence>
<dbReference type="EMBL" id="CP060714">
    <property type="protein sequence ID" value="QNN58698.1"/>
    <property type="molecule type" value="Genomic_DNA"/>
</dbReference>
<dbReference type="Pfam" id="PF03401">
    <property type="entry name" value="TctC"/>
    <property type="match status" value="1"/>
</dbReference>
<dbReference type="InterPro" id="IPR005064">
    <property type="entry name" value="BUG"/>
</dbReference>
<dbReference type="AlphaFoldDB" id="A0A7G9RSX3"/>
<evidence type="ECO:0000256" key="1">
    <source>
        <dbReference type="ARBA" id="ARBA00006987"/>
    </source>
</evidence>
<dbReference type="CDD" id="cd13578">
    <property type="entry name" value="PBP2_Bug27"/>
    <property type="match status" value="1"/>
</dbReference>
<dbReference type="Proteomes" id="UP000515811">
    <property type="component" value="Chromosome"/>
</dbReference>
<dbReference type="PANTHER" id="PTHR42928:SF5">
    <property type="entry name" value="BLR1237 PROTEIN"/>
    <property type="match status" value="1"/>
</dbReference>
<dbReference type="SUPFAM" id="SSF53850">
    <property type="entry name" value="Periplasmic binding protein-like II"/>
    <property type="match status" value="1"/>
</dbReference>
<name>A0A7G9RSX3_9BURK</name>
<protein>
    <submittedName>
        <fullName evidence="3">Tripartite tricarboxylate transporter substrate binding protein</fullName>
    </submittedName>
</protein>
<keyword evidence="2" id="KW-0732">Signal</keyword>
<organism evidence="3 4">
    <name type="scientific">Diaphorobacter ruginosibacter</name>
    <dbReference type="NCBI Taxonomy" id="1715720"/>
    <lineage>
        <taxon>Bacteria</taxon>
        <taxon>Pseudomonadati</taxon>
        <taxon>Pseudomonadota</taxon>
        <taxon>Betaproteobacteria</taxon>
        <taxon>Burkholderiales</taxon>
        <taxon>Comamonadaceae</taxon>
        <taxon>Diaphorobacter</taxon>
    </lineage>
</organism>
<dbReference type="RefSeq" id="WP_187599297.1">
    <property type="nucleotide sequence ID" value="NZ_CP060714.1"/>
</dbReference>
<evidence type="ECO:0000256" key="2">
    <source>
        <dbReference type="SAM" id="SignalP"/>
    </source>
</evidence>
<dbReference type="Gene3D" id="3.40.190.150">
    <property type="entry name" value="Bordetella uptake gene, domain 1"/>
    <property type="match status" value="1"/>
</dbReference>
<feature type="signal peptide" evidence="2">
    <location>
        <begin position="1"/>
        <end position="22"/>
    </location>
</feature>
<evidence type="ECO:0000313" key="3">
    <source>
        <dbReference type="EMBL" id="QNN58698.1"/>
    </source>
</evidence>
<comment type="similarity">
    <text evidence="1">Belongs to the UPF0065 (bug) family.</text>
</comment>
<feature type="chain" id="PRO_5028808016" evidence="2">
    <location>
        <begin position="23"/>
        <end position="323"/>
    </location>
</feature>
<dbReference type="PIRSF" id="PIRSF017082">
    <property type="entry name" value="YflP"/>
    <property type="match status" value="1"/>
</dbReference>